<organism evidence="1 2">
    <name type="scientific">Nocardioides soli</name>
    <dbReference type="NCBI Taxonomy" id="1036020"/>
    <lineage>
        <taxon>Bacteria</taxon>
        <taxon>Bacillati</taxon>
        <taxon>Actinomycetota</taxon>
        <taxon>Actinomycetes</taxon>
        <taxon>Propionibacteriales</taxon>
        <taxon>Nocardioidaceae</taxon>
        <taxon>Nocardioides</taxon>
    </lineage>
</organism>
<evidence type="ECO:0008006" key="3">
    <source>
        <dbReference type="Google" id="ProtNLM"/>
    </source>
</evidence>
<keyword evidence="2" id="KW-1185">Reference proteome</keyword>
<dbReference type="RefSeq" id="WP_183591904.1">
    <property type="nucleotide sequence ID" value="NZ_JACHWR010000001.1"/>
</dbReference>
<dbReference type="Proteomes" id="UP000589626">
    <property type="component" value="Unassembled WGS sequence"/>
</dbReference>
<sequence>MTFEYEHSVTTTASPAEVWALWSDVGSWHRWDPAVERVALEGHFAEGAAGTICLSGGVEASFMLEIVEPQARYLDRLTIGDLVVRVDHQVSAVDDGRSEVLVRTTVEGNGAVDLGPMVTGDTSKALEALVGLAEKRS</sequence>
<reference evidence="1 2" key="1">
    <citation type="submission" date="2020-08" db="EMBL/GenBank/DDBJ databases">
        <title>Sequencing the genomes of 1000 actinobacteria strains.</title>
        <authorList>
            <person name="Klenk H.-P."/>
        </authorList>
    </citation>
    <scope>NUCLEOTIDE SEQUENCE [LARGE SCALE GENOMIC DNA]</scope>
    <source>
        <strain evidence="1 2">DSM 105498</strain>
    </source>
</reference>
<dbReference type="InterPro" id="IPR019587">
    <property type="entry name" value="Polyketide_cyclase/dehydratase"/>
</dbReference>
<name>A0A7W4Z0N2_9ACTN</name>
<comment type="caution">
    <text evidence="1">The sequence shown here is derived from an EMBL/GenBank/DDBJ whole genome shotgun (WGS) entry which is preliminary data.</text>
</comment>
<dbReference type="EMBL" id="JACHWR010000001">
    <property type="protein sequence ID" value="MBB3042078.1"/>
    <property type="molecule type" value="Genomic_DNA"/>
</dbReference>
<dbReference type="AlphaFoldDB" id="A0A7W4Z0N2"/>
<gene>
    <name evidence="1" type="ORF">FHU40_001879</name>
</gene>
<accession>A0A7W4Z0N2</accession>
<proteinExistence type="predicted"/>
<evidence type="ECO:0000313" key="2">
    <source>
        <dbReference type="Proteomes" id="UP000589626"/>
    </source>
</evidence>
<protein>
    <recommendedName>
        <fullName evidence="3">Polyketide cyclase</fullName>
    </recommendedName>
</protein>
<dbReference type="InterPro" id="IPR023393">
    <property type="entry name" value="START-like_dom_sf"/>
</dbReference>
<dbReference type="Gene3D" id="3.30.530.20">
    <property type="match status" value="1"/>
</dbReference>
<dbReference type="Pfam" id="PF10604">
    <property type="entry name" value="Polyketide_cyc2"/>
    <property type="match status" value="1"/>
</dbReference>
<dbReference type="SUPFAM" id="SSF55961">
    <property type="entry name" value="Bet v1-like"/>
    <property type="match status" value="1"/>
</dbReference>
<evidence type="ECO:0000313" key="1">
    <source>
        <dbReference type="EMBL" id="MBB3042078.1"/>
    </source>
</evidence>